<dbReference type="GO" id="GO:0005829">
    <property type="term" value="C:cytosol"/>
    <property type="evidence" value="ECO:0007669"/>
    <property type="project" value="TreeGrafter"/>
</dbReference>
<reference evidence="2 3" key="1">
    <citation type="submission" date="2018-08" db="EMBL/GenBank/DDBJ databases">
        <title>A genome reference for cultivated species of the human gut microbiota.</title>
        <authorList>
            <person name="Zou Y."/>
            <person name="Xue W."/>
            <person name="Luo G."/>
        </authorList>
    </citation>
    <scope>NUCLEOTIDE SEQUENCE [LARGE SCALE GENOMIC DNA]</scope>
    <source>
        <strain evidence="2 3">AM07-24</strain>
    </source>
</reference>
<dbReference type="InterPro" id="IPR050155">
    <property type="entry name" value="HAD-like_hydrolase_sf"/>
</dbReference>
<comment type="subunit">
    <text evidence="1">Homodimer.</text>
</comment>
<dbReference type="InterPro" id="IPR006323">
    <property type="entry name" value="Phosphonoacetald_hydro"/>
</dbReference>
<dbReference type="SUPFAM" id="SSF56784">
    <property type="entry name" value="HAD-like"/>
    <property type="match status" value="1"/>
</dbReference>
<comment type="catalytic activity">
    <reaction evidence="1">
        <text>phosphonoacetaldehyde + H2O = acetaldehyde + phosphate + H(+)</text>
        <dbReference type="Rhea" id="RHEA:18905"/>
        <dbReference type="ChEBI" id="CHEBI:15343"/>
        <dbReference type="ChEBI" id="CHEBI:15377"/>
        <dbReference type="ChEBI" id="CHEBI:15378"/>
        <dbReference type="ChEBI" id="CHEBI:43474"/>
        <dbReference type="ChEBI" id="CHEBI:58383"/>
        <dbReference type="EC" id="3.11.1.1"/>
    </reaction>
</comment>
<feature type="active site" description="Nucleophile" evidence="1">
    <location>
        <position position="10"/>
    </location>
</feature>
<dbReference type="RefSeq" id="WP_118333923.1">
    <property type="nucleotide sequence ID" value="NZ_AP025567.1"/>
</dbReference>
<keyword evidence="3" id="KW-1185">Reference proteome</keyword>
<dbReference type="HAMAP" id="MF_01375">
    <property type="entry name" value="PhnX"/>
    <property type="match status" value="1"/>
</dbReference>
<dbReference type="NCBIfam" id="TIGR01422">
    <property type="entry name" value="phosphonatase"/>
    <property type="match status" value="1"/>
</dbReference>
<dbReference type="GO" id="GO:0006281">
    <property type="term" value="P:DNA repair"/>
    <property type="evidence" value="ECO:0007669"/>
    <property type="project" value="TreeGrafter"/>
</dbReference>
<dbReference type="Proteomes" id="UP000284841">
    <property type="component" value="Unassembled WGS sequence"/>
</dbReference>
<dbReference type="SFLD" id="SFLDG01135">
    <property type="entry name" value="C1.5.6:_HAD__Beta-PGM__Phospha"/>
    <property type="match status" value="1"/>
</dbReference>
<dbReference type="AlphaFoldDB" id="A0A415E824"/>
<comment type="cofactor">
    <cofactor evidence="1">
        <name>Mg(2+)</name>
        <dbReference type="ChEBI" id="CHEBI:18420"/>
    </cofactor>
    <text evidence="1">Binds 1 Mg(2+) ion per subunit.</text>
</comment>
<dbReference type="SFLD" id="SFLDS00003">
    <property type="entry name" value="Haloacid_Dehalogenase"/>
    <property type="match status" value="1"/>
</dbReference>
<keyword evidence="1" id="KW-0479">Metal-binding</keyword>
<dbReference type="Pfam" id="PF00702">
    <property type="entry name" value="Hydrolase"/>
    <property type="match status" value="1"/>
</dbReference>
<sequence>MKKIEAVIFDWAGTTVDFGSFAPVQAFIKAFEEFGITPTVDEVRAPMGMLKWNHIHTMMQMPRIQKAWAISHGRQWTREDVDAVYQKSESGIMEILHDFAQPKPYVLEAVKTLRERGIQIGSTTGYTDEMMRIVVPEAERQGYRPDAWFSPDSVNKMGRPYPFMIFKNLEALRISSVSAAIKVGDTTADIKEGKNAGLLSIGVIEGSSVMALSEAEYNVLSPEEKRACHAQVTKIYQDCGADYVIDNMSSLPDLIDLIQQQ</sequence>
<feature type="binding site" evidence="1">
    <location>
        <position position="10"/>
    </location>
    <ligand>
        <name>Mg(2+)</name>
        <dbReference type="ChEBI" id="CHEBI:18420"/>
    </ligand>
</feature>
<protein>
    <recommendedName>
        <fullName evidence="1">Phosphonoacetaldehyde hydrolase</fullName>
        <shortName evidence="1">Phosphonatase</shortName>
        <ecNumber evidence="1">3.11.1.1</ecNumber>
    </recommendedName>
    <alternativeName>
        <fullName evidence="1">Phosphonoacetaldehyde phosphonohydrolase</fullName>
    </alternativeName>
</protein>
<dbReference type="EC" id="3.11.1.1" evidence="1"/>
<feature type="binding site" evidence="1">
    <location>
        <position position="185"/>
    </location>
    <ligand>
        <name>Mg(2+)</name>
        <dbReference type="ChEBI" id="CHEBI:18420"/>
    </ligand>
</feature>
<proteinExistence type="inferred from homology"/>
<comment type="similarity">
    <text evidence="1">Belongs to the HAD-like hydrolase superfamily. PhnX family.</text>
</comment>
<feature type="binding site" evidence="1">
    <location>
        <position position="12"/>
    </location>
    <ligand>
        <name>Mg(2+)</name>
        <dbReference type="ChEBI" id="CHEBI:18420"/>
    </ligand>
</feature>
<dbReference type="GO" id="GO:0000287">
    <property type="term" value="F:magnesium ion binding"/>
    <property type="evidence" value="ECO:0007669"/>
    <property type="project" value="UniProtKB-UniRule"/>
</dbReference>
<keyword evidence="1" id="KW-0704">Schiff base</keyword>
<dbReference type="STRING" id="1776384.GCA_900086585_03251"/>
<comment type="caution">
    <text evidence="2">The sequence shown here is derived from an EMBL/GenBank/DDBJ whole genome shotgun (WGS) entry which is preliminary data.</text>
</comment>
<dbReference type="InterPro" id="IPR023198">
    <property type="entry name" value="PGP-like_dom2"/>
</dbReference>
<evidence type="ECO:0000313" key="3">
    <source>
        <dbReference type="Proteomes" id="UP000284841"/>
    </source>
</evidence>
<dbReference type="EMBL" id="QRMS01000001">
    <property type="protein sequence ID" value="RHJ89889.1"/>
    <property type="molecule type" value="Genomic_DNA"/>
</dbReference>
<gene>
    <name evidence="1" type="primary">phnX</name>
    <name evidence="2" type="ORF">DW099_04815</name>
</gene>
<evidence type="ECO:0000313" key="2">
    <source>
        <dbReference type="EMBL" id="RHJ89889.1"/>
    </source>
</evidence>
<keyword evidence="1 2" id="KW-0378">Hydrolase</keyword>
<dbReference type="GO" id="GO:0050194">
    <property type="term" value="F:phosphonoacetaldehyde hydrolase activity"/>
    <property type="evidence" value="ECO:0007669"/>
    <property type="project" value="UniProtKB-UniRule"/>
</dbReference>
<dbReference type="SFLD" id="SFLDG01129">
    <property type="entry name" value="C1.5:_HAD__Beta-PGM__Phosphata"/>
    <property type="match status" value="1"/>
</dbReference>
<dbReference type="PANTHER" id="PTHR43434">
    <property type="entry name" value="PHOSPHOGLYCOLATE PHOSPHATASE"/>
    <property type="match status" value="1"/>
</dbReference>
<dbReference type="InterPro" id="IPR023214">
    <property type="entry name" value="HAD_sf"/>
</dbReference>
<accession>A0A415E824</accession>
<organism evidence="2 3">
    <name type="scientific">Emergencia timonensis</name>
    <dbReference type="NCBI Taxonomy" id="1776384"/>
    <lineage>
        <taxon>Bacteria</taxon>
        <taxon>Bacillati</taxon>
        <taxon>Bacillota</taxon>
        <taxon>Clostridia</taxon>
        <taxon>Peptostreptococcales</taxon>
        <taxon>Anaerovoracaceae</taxon>
        <taxon>Emergencia</taxon>
    </lineage>
</organism>
<dbReference type="Gene3D" id="3.40.50.1000">
    <property type="entry name" value="HAD superfamily/HAD-like"/>
    <property type="match status" value="1"/>
</dbReference>
<dbReference type="GO" id="GO:0008967">
    <property type="term" value="F:phosphoglycolate phosphatase activity"/>
    <property type="evidence" value="ECO:0007669"/>
    <property type="project" value="TreeGrafter"/>
</dbReference>
<feature type="active site" description="Schiff-base intermediate with substrate" evidence="1">
    <location>
        <position position="51"/>
    </location>
</feature>
<dbReference type="OrthoDB" id="5504491at2"/>
<dbReference type="InterPro" id="IPR036412">
    <property type="entry name" value="HAD-like_sf"/>
</dbReference>
<evidence type="ECO:0000256" key="1">
    <source>
        <dbReference type="HAMAP-Rule" id="MF_01375"/>
    </source>
</evidence>
<keyword evidence="1" id="KW-0460">Magnesium</keyword>
<dbReference type="GO" id="GO:0019700">
    <property type="term" value="P:organic phosphonate catabolic process"/>
    <property type="evidence" value="ECO:0007669"/>
    <property type="project" value="InterPro"/>
</dbReference>
<dbReference type="PANTHER" id="PTHR43434:SF19">
    <property type="entry name" value="PHOSPHONOACETALDEHYDE HYDROLASE"/>
    <property type="match status" value="1"/>
</dbReference>
<dbReference type="Gene3D" id="1.10.150.240">
    <property type="entry name" value="Putative phosphatase, domain 2"/>
    <property type="match status" value="1"/>
</dbReference>
<comment type="function">
    <text evidence="1">Involved in phosphonate degradation.</text>
</comment>
<name>A0A415E824_9FIRM</name>